<dbReference type="Gene3D" id="1.10.10.10">
    <property type="entry name" value="Winged helix-like DNA-binding domain superfamily/Winged helix DNA-binding domain"/>
    <property type="match status" value="1"/>
</dbReference>
<keyword evidence="4" id="KW-0804">Transcription</keyword>
<dbReference type="PANTHER" id="PTHR35807:SF1">
    <property type="entry name" value="TRANSCRIPTIONAL REGULATOR REDD"/>
    <property type="match status" value="1"/>
</dbReference>
<keyword evidence="2" id="KW-0805">Transcription regulation</keyword>
<dbReference type="InterPro" id="IPR016032">
    <property type="entry name" value="Sig_transdc_resp-reg_C-effctor"/>
</dbReference>
<dbReference type="InterPro" id="IPR027417">
    <property type="entry name" value="P-loop_NTPase"/>
</dbReference>
<dbReference type="GO" id="GO:0000160">
    <property type="term" value="P:phosphorelay signal transduction system"/>
    <property type="evidence" value="ECO:0007669"/>
    <property type="project" value="InterPro"/>
</dbReference>
<dbReference type="Pfam" id="PF13424">
    <property type="entry name" value="TPR_12"/>
    <property type="match status" value="1"/>
</dbReference>
<dbReference type="GO" id="GO:0006355">
    <property type="term" value="P:regulation of DNA-templated transcription"/>
    <property type="evidence" value="ECO:0007669"/>
    <property type="project" value="InterPro"/>
</dbReference>
<comment type="caution">
    <text evidence="8">The sequence shown here is derived from an EMBL/GenBank/DDBJ whole genome shotgun (WGS) entry which is preliminary data.</text>
</comment>
<protein>
    <submittedName>
        <fullName evidence="8">Tetratricopeptide repeat protein</fullName>
    </submittedName>
</protein>
<dbReference type="SMART" id="SM00862">
    <property type="entry name" value="Trans_reg_C"/>
    <property type="match status" value="1"/>
</dbReference>
<dbReference type="SUPFAM" id="SSF46894">
    <property type="entry name" value="C-terminal effector domain of the bipartite response regulators"/>
    <property type="match status" value="1"/>
</dbReference>
<feature type="domain" description="OmpR/PhoB-type" evidence="6">
    <location>
        <begin position="26"/>
        <end position="100"/>
    </location>
</feature>
<dbReference type="InterPro" id="IPR051677">
    <property type="entry name" value="AfsR-DnrI-RedD_regulator"/>
</dbReference>
<gene>
    <name evidence="8" type="ORF">E9998_22315</name>
</gene>
<dbReference type="EMBL" id="STGX01000021">
    <property type="protein sequence ID" value="THV23535.1"/>
    <property type="molecule type" value="Genomic_DNA"/>
</dbReference>
<name>A0A4S8P2M5_9ACTN</name>
<evidence type="ECO:0000256" key="1">
    <source>
        <dbReference type="ARBA" id="ARBA00005820"/>
    </source>
</evidence>
<dbReference type="PROSITE" id="PS50005">
    <property type="entry name" value="TPR"/>
    <property type="match status" value="2"/>
</dbReference>
<organism evidence="8 9">
    <name type="scientific">Glycomyces paridis</name>
    <dbReference type="NCBI Taxonomy" id="2126555"/>
    <lineage>
        <taxon>Bacteria</taxon>
        <taxon>Bacillati</taxon>
        <taxon>Actinomycetota</taxon>
        <taxon>Actinomycetes</taxon>
        <taxon>Glycomycetales</taxon>
        <taxon>Glycomycetaceae</taxon>
        <taxon>Glycomyces</taxon>
    </lineage>
</organism>
<dbReference type="SUPFAM" id="SSF52540">
    <property type="entry name" value="P-loop containing nucleoside triphosphate hydrolases"/>
    <property type="match status" value="1"/>
</dbReference>
<evidence type="ECO:0000259" key="6">
    <source>
        <dbReference type="SMART" id="SM00862"/>
    </source>
</evidence>
<dbReference type="SMART" id="SM01043">
    <property type="entry name" value="BTAD"/>
    <property type="match status" value="1"/>
</dbReference>
<dbReference type="SMART" id="SM00028">
    <property type="entry name" value="TPR"/>
    <property type="match status" value="5"/>
</dbReference>
<proteinExistence type="inferred from homology"/>
<dbReference type="Gene3D" id="3.40.50.300">
    <property type="entry name" value="P-loop containing nucleotide triphosphate hydrolases"/>
    <property type="match status" value="1"/>
</dbReference>
<keyword evidence="9" id="KW-1185">Reference proteome</keyword>
<dbReference type="InterPro" id="IPR001867">
    <property type="entry name" value="OmpR/PhoB-type_DNA-bd"/>
</dbReference>
<evidence type="ECO:0000313" key="9">
    <source>
        <dbReference type="Proteomes" id="UP000305792"/>
    </source>
</evidence>
<dbReference type="PANTHER" id="PTHR35807">
    <property type="entry name" value="TRANSCRIPTIONAL REGULATOR REDD-RELATED"/>
    <property type="match status" value="1"/>
</dbReference>
<accession>A0A4S8P2M5</accession>
<evidence type="ECO:0000256" key="2">
    <source>
        <dbReference type="ARBA" id="ARBA00023015"/>
    </source>
</evidence>
<evidence type="ECO:0000313" key="8">
    <source>
        <dbReference type="EMBL" id="THV23535.1"/>
    </source>
</evidence>
<dbReference type="Pfam" id="PF03704">
    <property type="entry name" value="BTAD"/>
    <property type="match status" value="1"/>
</dbReference>
<evidence type="ECO:0000256" key="3">
    <source>
        <dbReference type="ARBA" id="ARBA00023125"/>
    </source>
</evidence>
<feature type="repeat" description="TPR" evidence="5">
    <location>
        <begin position="803"/>
        <end position="836"/>
    </location>
</feature>
<dbReference type="SUPFAM" id="SSF48452">
    <property type="entry name" value="TPR-like"/>
    <property type="match status" value="3"/>
</dbReference>
<dbReference type="Gene3D" id="1.25.40.10">
    <property type="entry name" value="Tetratricopeptide repeat domain"/>
    <property type="match status" value="2"/>
</dbReference>
<feature type="repeat" description="TPR" evidence="5">
    <location>
        <begin position="843"/>
        <end position="876"/>
    </location>
</feature>
<dbReference type="InterPro" id="IPR005158">
    <property type="entry name" value="BTAD"/>
</dbReference>
<dbReference type="Pfam" id="PF13374">
    <property type="entry name" value="TPR_10"/>
    <property type="match status" value="1"/>
</dbReference>
<evidence type="ECO:0000256" key="4">
    <source>
        <dbReference type="ARBA" id="ARBA00023163"/>
    </source>
</evidence>
<dbReference type="Proteomes" id="UP000305792">
    <property type="component" value="Unassembled WGS sequence"/>
</dbReference>
<keyword evidence="3" id="KW-0238">DNA-binding</keyword>
<reference evidence="8 9" key="1">
    <citation type="journal article" date="2018" name="Int. J. Syst. Evol. Microbiol.">
        <title>Glycomyces paridis sp. nov., isolated from the medicinal plant Paris polyphylla.</title>
        <authorList>
            <person name="Fang X.M."/>
            <person name="Bai J.L."/>
            <person name="Su J."/>
            <person name="Zhao L.L."/>
            <person name="Liu H.Y."/>
            <person name="Ma B.P."/>
            <person name="Zhang Y.Q."/>
            <person name="Yu L.Y."/>
        </authorList>
    </citation>
    <scope>NUCLEOTIDE SEQUENCE [LARGE SCALE GENOMIC DNA]</scope>
    <source>
        <strain evidence="8 9">CPCC 204357</strain>
    </source>
</reference>
<dbReference type="CDD" id="cd15831">
    <property type="entry name" value="BTAD"/>
    <property type="match status" value="1"/>
</dbReference>
<evidence type="ECO:0000259" key="7">
    <source>
        <dbReference type="SMART" id="SM01043"/>
    </source>
</evidence>
<evidence type="ECO:0000256" key="5">
    <source>
        <dbReference type="PROSITE-ProRule" id="PRU00339"/>
    </source>
</evidence>
<dbReference type="InterPro" id="IPR036388">
    <property type="entry name" value="WH-like_DNA-bd_sf"/>
</dbReference>
<dbReference type="GO" id="GO:0003677">
    <property type="term" value="F:DNA binding"/>
    <property type="evidence" value="ECO:0007669"/>
    <property type="project" value="UniProtKB-KW"/>
</dbReference>
<comment type="similarity">
    <text evidence="1">Belongs to the AfsR/DnrI/RedD regulatory family.</text>
</comment>
<dbReference type="InterPro" id="IPR019734">
    <property type="entry name" value="TPR_rpt"/>
</dbReference>
<sequence length="931" mass="101093">MGARLPEVVVFVEFRMLGPLEVRGDDGPLPLRGRHHPKLLAMLLDEADRVVPVDRITAALWDEDPPESARQQIHNVVAGLRAQLGPAGSRLRTVGDGYRMELATGELDALRCKANEAEARALLDAGDREAAAEALRAALAEWRGPVLAGLKGRTVESVALRWEEHRLALVEKRIDLDLDTRAHDDLVPELRQLTAAQPLRQRFTEQLMLALHRSGRTPDALRTYADLRDRLAEELGADPGQSLRDLHTAILRGDPGLDAPAPIVNAPFVTPALLPSDVAAFTGRGDDLRALDAMLDDAAPDVRLATVTGTGGVGKTTIAVHWAHAAADRFPDGQLFIDLRGFDPHHAPLRPDEAARAFLDALGTPNERIPIAPEAQIGLYRSLLADRRMLVVLDNAADAAQVRPLLPGGRGNCTVVTSRNPLYGLVASQGARPRVIRELPFDDAHAFLERRLGKDRVAAEPEAAERIIDRCARLPLALAIAAARAASHPDFGLAALAGELDEAGGRLDALAGDDPATDVRTVLGCSYRGLSAPAARLFRLLGLHPGPDVTAPAAASLAAAPVREVRRSLAELAGEHLLTEHEPGRYTFHDLLRAYAAELVEDEPDRDDASRRMFDHYAHTTALASKLIKPENAPIGVEPAAPGVVPEDLADAEAATAWAEAERRTLMGAVDLAAATGSDAAAWTIAWCFCQYVFNRGHWHDGLVVQSVALRAAVRSGDVIGQIYSHRFLGIAHNALSEHTEANRHLRKAIAKCDTTEHRRELAQTHRTFGQVLGRQRDYVGALWHGRRALAISMELGVDRFQAQALNAVGWFHAQLGDYDAALEHCERSLALQVEFESVVGQAITWDSIGYVHHRQGRLHQAVDCYRRSLECCEMSGNRHIEAETLEHLGDVHLDLGDLPSARAAWQQSLALVDALGSVVRAKAIREKLAA</sequence>
<dbReference type="InterPro" id="IPR011990">
    <property type="entry name" value="TPR-like_helical_dom_sf"/>
</dbReference>
<keyword evidence="5" id="KW-0802">TPR repeat</keyword>
<dbReference type="PRINTS" id="PR00364">
    <property type="entry name" value="DISEASERSIST"/>
</dbReference>
<dbReference type="AlphaFoldDB" id="A0A4S8P2M5"/>
<feature type="domain" description="Bacterial transcriptional activator" evidence="7">
    <location>
        <begin position="107"/>
        <end position="251"/>
    </location>
</feature>